<name>A0A1Q6FCQ9_9BACT</name>
<proteinExistence type="inferred from homology"/>
<keyword evidence="5 12" id="KW-0812">Transmembrane</keyword>
<evidence type="ECO:0000313" key="13">
    <source>
        <dbReference type="EMBL" id="OKY96663.1"/>
    </source>
</evidence>
<gene>
    <name evidence="13" type="ORF">BHV66_00930</name>
</gene>
<dbReference type="STRING" id="28117.BHV66_00930"/>
<dbReference type="Pfam" id="PF01066">
    <property type="entry name" value="CDP-OH_P_transf"/>
    <property type="match status" value="1"/>
</dbReference>
<dbReference type="EMBL" id="MNQH01000001">
    <property type="protein sequence ID" value="OKY96663.1"/>
    <property type="molecule type" value="Genomic_DNA"/>
</dbReference>
<comment type="caution">
    <text evidence="13">The sequence shown here is derived from an EMBL/GenBank/DDBJ whole genome shotgun (WGS) entry which is preliminary data.</text>
</comment>
<dbReference type="InterPro" id="IPR048254">
    <property type="entry name" value="CDP_ALCOHOL_P_TRANSF_CS"/>
</dbReference>
<dbReference type="GO" id="GO:0016020">
    <property type="term" value="C:membrane"/>
    <property type="evidence" value="ECO:0007669"/>
    <property type="project" value="UniProtKB-SubCell"/>
</dbReference>
<evidence type="ECO:0000313" key="14">
    <source>
        <dbReference type="Proteomes" id="UP000187417"/>
    </source>
</evidence>
<dbReference type="RefSeq" id="WP_004330252.1">
    <property type="nucleotide sequence ID" value="NZ_BAAFKT010000023.1"/>
</dbReference>
<keyword evidence="10" id="KW-1208">Phospholipid metabolism</keyword>
<protein>
    <submittedName>
        <fullName evidence="13">Phosphatidylserine synthase</fullName>
    </submittedName>
</protein>
<reference evidence="13 14" key="1">
    <citation type="journal article" date="2016" name="Nat. Biotechnol.">
        <title>Measurement of bacterial replication rates in microbial communities.</title>
        <authorList>
            <person name="Brown C.T."/>
            <person name="Olm M.R."/>
            <person name="Thomas B.C."/>
            <person name="Banfield J.F."/>
        </authorList>
    </citation>
    <scope>NUCLEOTIDE SEQUENCE [LARGE SCALE GENOMIC DNA]</scope>
    <source>
        <strain evidence="13">CAG:67_53_122</strain>
    </source>
</reference>
<evidence type="ECO:0000256" key="12">
    <source>
        <dbReference type="SAM" id="Phobius"/>
    </source>
</evidence>
<evidence type="ECO:0000256" key="11">
    <source>
        <dbReference type="RuleBase" id="RU003750"/>
    </source>
</evidence>
<keyword evidence="4 11" id="KW-0808">Transferase</keyword>
<keyword evidence="7" id="KW-0443">Lipid metabolism</keyword>
<dbReference type="PROSITE" id="PS00379">
    <property type="entry name" value="CDP_ALCOHOL_P_TRANSF"/>
    <property type="match status" value="1"/>
</dbReference>
<comment type="subcellular location">
    <subcellularLocation>
        <location evidence="1">Membrane</location>
        <topology evidence="1">Multi-pass membrane protein</topology>
    </subcellularLocation>
</comment>
<evidence type="ECO:0000256" key="9">
    <source>
        <dbReference type="ARBA" id="ARBA00023209"/>
    </source>
</evidence>
<dbReference type="Proteomes" id="UP000187417">
    <property type="component" value="Unassembled WGS sequence"/>
</dbReference>
<dbReference type="PANTHER" id="PTHR14269">
    <property type="entry name" value="CDP-DIACYLGLYCEROL--GLYCEROL-3-PHOSPHATE 3-PHOSPHATIDYLTRANSFERASE-RELATED"/>
    <property type="match status" value="1"/>
</dbReference>
<dbReference type="GO" id="GO:0016780">
    <property type="term" value="F:phosphotransferase activity, for other substituted phosphate groups"/>
    <property type="evidence" value="ECO:0007669"/>
    <property type="project" value="InterPro"/>
</dbReference>
<dbReference type="InterPro" id="IPR043130">
    <property type="entry name" value="CDP-OH_PTrfase_TM_dom"/>
</dbReference>
<dbReference type="PANTHER" id="PTHR14269:SF61">
    <property type="entry name" value="CDP-DIACYLGLYCEROL--SERINE O-PHOSPHATIDYLTRANSFERASE"/>
    <property type="match status" value="1"/>
</dbReference>
<evidence type="ECO:0000256" key="4">
    <source>
        <dbReference type="ARBA" id="ARBA00022679"/>
    </source>
</evidence>
<comment type="similarity">
    <text evidence="2 11">Belongs to the CDP-alcohol phosphatidyltransferase class-I family.</text>
</comment>
<feature type="transmembrane region" description="Helical" evidence="12">
    <location>
        <begin position="161"/>
        <end position="183"/>
    </location>
</feature>
<dbReference type="InterPro" id="IPR000462">
    <property type="entry name" value="CDP-OH_P_trans"/>
</dbReference>
<evidence type="ECO:0000256" key="3">
    <source>
        <dbReference type="ARBA" id="ARBA00022516"/>
    </source>
</evidence>
<dbReference type="InterPro" id="IPR050324">
    <property type="entry name" value="CDP-alcohol_PTase-I"/>
</dbReference>
<evidence type="ECO:0000256" key="10">
    <source>
        <dbReference type="ARBA" id="ARBA00023264"/>
    </source>
</evidence>
<keyword evidence="3" id="KW-0444">Lipid biosynthesis</keyword>
<keyword evidence="8 12" id="KW-0472">Membrane</keyword>
<accession>A0A1Q6FCQ9</accession>
<dbReference type="AlphaFoldDB" id="A0A1Q6FCQ9"/>
<evidence type="ECO:0000256" key="5">
    <source>
        <dbReference type="ARBA" id="ARBA00022692"/>
    </source>
</evidence>
<dbReference type="Gene3D" id="1.20.120.1760">
    <property type="match status" value="1"/>
</dbReference>
<evidence type="ECO:0000256" key="8">
    <source>
        <dbReference type="ARBA" id="ARBA00023136"/>
    </source>
</evidence>
<evidence type="ECO:0000256" key="2">
    <source>
        <dbReference type="ARBA" id="ARBA00010441"/>
    </source>
</evidence>
<evidence type="ECO:0000256" key="7">
    <source>
        <dbReference type="ARBA" id="ARBA00023098"/>
    </source>
</evidence>
<feature type="transmembrane region" description="Helical" evidence="12">
    <location>
        <begin position="36"/>
        <end position="57"/>
    </location>
</feature>
<feature type="transmembrane region" description="Helical" evidence="12">
    <location>
        <begin position="12"/>
        <end position="30"/>
    </location>
</feature>
<keyword evidence="6 12" id="KW-1133">Transmembrane helix</keyword>
<feature type="transmembrane region" description="Helical" evidence="12">
    <location>
        <begin position="195"/>
        <end position="223"/>
    </location>
</feature>
<dbReference type="GeneID" id="73804267"/>
<evidence type="ECO:0000256" key="1">
    <source>
        <dbReference type="ARBA" id="ARBA00004141"/>
    </source>
</evidence>
<dbReference type="GO" id="GO:0008654">
    <property type="term" value="P:phospholipid biosynthetic process"/>
    <property type="evidence" value="ECO:0007669"/>
    <property type="project" value="UniProtKB-KW"/>
</dbReference>
<keyword evidence="9" id="KW-0594">Phospholipid biosynthesis</keyword>
<organism evidence="13 14">
    <name type="scientific">Alistipes putredinis</name>
    <dbReference type="NCBI Taxonomy" id="28117"/>
    <lineage>
        <taxon>Bacteria</taxon>
        <taxon>Pseudomonadati</taxon>
        <taxon>Bacteroidota</taxon>
        <taxon>Bacteroidia</taxon>
        <taxon>Bacteroidales</taxon>
        <taxon>Rikenellaceae</taxon>
        <taxon>Alistipes</taxon>
    </lineage>
</organism>
<sequence length="242" mass="26301">MRIRLFTIPNLLTLMNLLCGSFAVVAALMYNDLTLAFWLIVAGIVFDFFDGFVARLLHSSSAIGVQLDSLADVITSGLAPAAVLWQVCLQTEPCCLPAAWELGYGVFVLTAFSALRLAKFNIDETQTVEFCGLPTPAGSLLCASLGMLWQQGAVALSSDGVLLIAVLTSLLLVSPIRMFALKFHGFGWRGNEVRYLFLLASIVLIIILRTYAIPVIIVLYIVVSAVRWLCMRSGNPDKAPKA</sequence>
<evidence type="ECO:0000256" key="6">
    <source>
        <dbReference type="ARBA" id="ARBA00022989"/>
    </source>
</evidence>